<feature type="compositionally biased region" description="Basic and acidic residues" evidence="1">
    <location>
        <begin position="102"/>
        <end position="112"/>
    </location>
</feature>
<name>A0AAV5V193_9BILA</name>
<keyword evidence="3" id="KW-1185">Reference proteome</keyword>
<feature type="non-terminal residue" evidence="2">
    <location>
        <position position="279"/>
    </location>
</feature>
<organism evidence="2 3">
    <name type="scientific">Pristionchus fissidentatus</name>
    <dbReference type="NCBI Taxonomy" id="1538716"/>
    <lineage>
        <taxon>Eukaryota</taxon>
        <taxon>Metazoa</taxon>
        <taxon>Ecdysozoa</taxon>
        <taxon>Nematoda</taxon>
        <taxon>Chromadorea</taxon>
        <taxon>Rhabditida</taxon>
        <taxon>Rhabditina</taxon>
        <taxon>Diplogasteromorpha</taxon>
        <taxon>Diplogasteroidea</taxon>
        <taxon>Neodiplogasteridae</taxon>
        <taxon>Pristionchus</taxon>
    </lineage>
</organism>
<evidence type="ECO:0000313" key="2">
    <source>
        <dbReference type="EMBL" id="GMT12359.1"/>
    </source>
</evidence>
<evidence type="ECO:0008006" key="4">
    <source>
        <dbReference type="Google" id="ProtNLM"/>
    </source>
</evidence>
<gene>
    <name evidence="2" type="ORF">PFISCL1PPCAC_3656</name>
</gene>
<dbReference type="EMBL" id="BTSY01000001">
    <property type="protein sequence ID" value="GMT12359.1"/>
    <property type="molecule type" value="Genomic_DNA"/>
</dbReference>
<evidence type="ECO:0000256" key="1">
    <source>
        <dbReference type="SAM" id="MobiDB-lite"/>
    </source>
</evidence>
<dbReference type="Proteomes" id="UP001432322">
    <property type="component" value="Unassembled WGS sequence"/>
</dbReference>
<protein>
    <recommendedName>
        <fullName evidence="4">C2H2-type domain-containing protein</fullName>
    </recommendedName>
</protein>
<feature type="compositionally biased region" description="Acidic residues" evidence="1">
    <location>
        <begin position="17"/>
        <end position="31"/>
    </location>
</feature>
<feature type="compositionally biased region" description="Basic and acidic residues" evidence="1">
    <location>
        <begin position="61"/>
        <end position="72"/>
    </location>
</feature>
<feature type="region of interest" description="Disordered" evidence="1">
    <location>
        <begin position="1"/>
        <end position="112"/>
    </location>
</feature>
<accession>A0AAV5V193</accession>
<reference evidence="2" key="1">
    <citation type="submission" date="2023-10" db="EMBL/GenBank/DDBJ databases">
        <title>Genome assembly of Pristionchus species.</title>
        <authorList>
            <person name="Yoshida K."/>
            <person name="Sommer R.J."/>
        </authorList>
    </citation>
    <scope>NUCLEOTIDE SEQUENCE</scope>
    <source>
        <strain evidence="2">RS5133</strain>
    </source>
</reference>
<comment type="caution">
    <text evidence="2">The sequence shown here is derived from an EMBL/GenBank/DDBJ whole genome shotgun (WGS) entry which is preliminary data.</text>
</comment>
<feature type="non-terminal residue" evidence="2">
    <location>
        <position position="1"/>
    </location>
</feature>
<feature type="compositionally biased region" description="Acidic residues" evidence="1">
    <location>
        <begin position="73"/>
        <end position="87"/>
    </location>
</feature>
<feature type="compositionally biased region" description="Basic and acidic residues" evidence="1">
    <location>
        <begin position="1"/>
        <end position="16"/>
    </location>
</feature>
<dbReference type="AlphaFoldDB" id="A0AAV5V193"/>
<evidence type="ECO:0000313" key="3">
    <source>
        <dbReference type="Proteomes" id="UP001432322"/>
    </source>
</evidence>
<proteinExistence type="predicted"/>
<sequence length="279" mass="30766">QKTHRSIEPVKEKSVVEDSEDSADEEKEEITDEKKAKASAAGSTPAKKDTKTTAGKKKTHRSIEPVKEKSVVEDSEDSADEEKEEITDEKKAKASAAGSTPAKKDTKTTAEKEKTCRSIEQDAVDEVAGSTKKIKCKDVDCKKSVSNNAPSEMISHALDNHCNVKKGEGKMNAASRYAAVEECFGERIKIYARAKGKSGEIEDVVQLAKNAINEIQTVQCVCGMEVNRCLLLVHVRMHHNKDMVVECACGSFFLEERFKEHVKKEKKNGGEKAKGLHRD</sequence>